<dbReference type="GO" id="GO:0046081">
    <property type="term" value="P:dUTP catabolic process"/>
    <property type="evidence" value="ECO:0007669"/>
    <property type="project" value="TreeGrafter"/>
</dbReference>
<comment type="caution">
    <text evidence="2">The sequence shown here is derived from an EMBL/GenBank/DDBJ whole genome shotgun (WGS) entry which is preliminary data.</text>
</comment>
<dbReference type="GO" id="GO:0006203">
    <property type="term" value="P:dGTP catabolic process"/>
    <property type="evidence" value="ECO:0007669"/>
    <property type="project" value="TreeGrafter"/>
</dbReference>
<dbReference type="CDD" id="cd11528">
    <property type="entry name" value="NTP-PPase_MazG_Nterm"/>
    <property type="match status" value="1"/>
</dbReference>
<dbReference type="Pfam" id="PF03819">
    <property type="entry name" value="MazG"/>
    <property type="match status" value="1"/>
</dbReference>
<dbReference type="GO" id="GO:0046047">
    <property type="term" value="P:TTP catabolic process"/>
    <property type="evidence" value="ECO:0007669"/>
    <property type="project" value="TreeGrafter"/>
</dbReference>
<dbReference type="GO" id="GO:0046052">
    <property type="term" value="P:UTP catabolic process"/>
    <property type="evidence" value="ECO:0007669"/>
    <property type="project" value="TreeGrafter"/>
</dbReference>
<evidence type="ECO:0000313" key="3">
    <source>
        <dbReference type="Proteomes" id="UP000744438"/>
    </source>
</evidence>
<dbReference type="InterPro" id="IPR004518">
    <property type="entry name" value="MazG-like_dom"/>
</dbReference>
<sequence>MDENKIEKLLRIISELRDPISGCEWTKSQTSKTLLPFIIEEAKEVLDAFEKDDNENLKEELGDLLLQIILQSKIAEENKLFSFNEVIDNLCEKLIRRHPYVFEDKRPHTIEEQRKAYFKIKEFEKSK</sequence>
<protein>
    <submittedName>
        <fullName evidence="2">Nucleotide pyrophosphohydrolase</fullName>
    </submittedName>
</protein>
<evidence type="ECO:0000259" key="1">
    <source>
        <dbReference type="Pfam" id="PF03819"/>
    </source>
</evidence>
<dbReference type="InterPro" id="IPR011551">
    <property type="entry name" value="NTP_PyrPHydrolase_MazG"/>
</dbReference>
<dbReference type="FunFam" id="1.10.287.1080:FF:000001">
    <property type="entry name" value="Nucleoside triphosphate pyrophosphohydrolase"/>
    <property type="match status" value="1"/>
</dbReference>
<dbReference type="Proteomes" id="UP000744438">
    <property type="component" value="Unassembled WGS sequence"/>
</dbReference>
<proteinExistence type="predicted"/>
<dbReference type="Gene3D" id="1.10.287.1080">
    <property type="entry name" value="MazG-like"/>
    <property type="match status" value="1"/>
</dbReference>
<accession>A0A937LEC6</accession>
<dbReference type="GO" id="GO:0046061">
    <property type="term" value="P:dATP catabolic process"/>
    <property type="evidence" value="ECO:0007669"/>
    <property type="project" value="TreeGrafter"/>
</dbReference>
<gene>
    <name evidence="2" type="ORF">ISQ63_02375</name>
</gene>
<name>A0A937LEC6_9GAMM</name>
<dbReference type="PANTHER" id="PTHR30522">
    <property type="entry name" value="NUCLEOSIDE TRIPHOSPHATE PYROPHOSPHOHYDROLASE"/>
    <property type="match status" value="1"/>
</dbReference>
<dbReference type="AlphaFoldDB" id="A0A937LEC6"/>
<dbReference type="GO" id="GO:0046076">
    <property type="term" value="P:dTTP catabolic process"/>
    <property type="evidence" value="ECO:0007669"/>
    <property type="project" value="TreeGrafter"/>
</dbReference>
<reference evidence="2" key="1">
    <citation type="submission" date="2020-10" db="EMBL/GenBank/DDBJ databases">
        <title>Microbiome of the Black Sea water column analyzed by genome centric metagenomics.</title>
        <authorList>
            <person name="Cabello-Yeves P.J."/>
            <person name="Callieri C."/>
            <person name="Picazo A."/>
            <person name="Mehrshad M."/>
            <person name="Haro-Moreno J.M."/>
            <person name="Roda-Garcia J."/>
            <person name="Dzembekova N."/>
            <person name="Slabakova V."/>
            <person name="Slabakova N."/>
            <person name="Moncheva S."/>
            <person name="Rodriguez-Valera F."/>
        </authorList>
    </citation>
    <scope>NUCLEOTIDE SEQUENCE</scope>
    <source>
        <strain evidence="2">BS307-5m-G49</strain>
    </source>
</reference>
<dbReference type="GO" id="GO:0047429">
    <property type="term" value="F:nucleoside triphosphate diphosphatase activity"/>
    <property type="evidence" value="ECO:0007669"/>
    <property type="project" value="TreeGrafter"/>
</dbReference>
<dbReference type="SUPFAM" id="SSF101386">
    <property type="entry name" value="all-alpha NTP pyrophosphatases"/>
    <property type="match status" value="1"/>
</dbReference>
<dbReference type="EMBL" id="JADHQC010000009">
    <property type="protein sequence ID" value="MBL6811712.1"/>
    <property type="molecule type" value="Genomic_DNA"/>
</dbReference>
<dbReference type="PANTHER" id="PTHR30522:SF0">
    <property type="entry name" value="NUCLEOSIDE TRIPHOSPHATE PYROPHOSPHOHYDROLASE"/>
    <property type="match status" value="1"/>
</dbReference>
<feature type="domain" description="NTP pyrophosphohydrolase MazG-like" evidence="1">
    <location>
        <begin position="29"/>
        <end position="102"/>
    </location>
</feature>
<evidence type="ECO:0000313" key="2">
    <source>
        <dbReference type="EMBL" id="MBL6811712.1"/>
    </source>
</evidence>
<dbReference type="InterPro" id="IPR048015">
    <property type="entry name" value="NTP-PPase_MazG-like_N"/>
</dbReference>
<dbReference type="GO" id="GO:0006950">
    <property type="term" value="P:response to stress"/>
    <property type="evidence" value="ECO:0007669"/>
    <property type="project" value="UniProtKB-ARBA"/>
</dbReference>
<organism evidence="2 3">
    <name type="scientific">SAR86 cluster bacterium</name>
    <dbReference type="NCBI Taxonomy" id="2030880"/>
    <lineage>
        <taxon>Bacteria</taxon>
        <taxon>Pseudomonadati</taxon>
        <taxon>Pseudomonadota</taxon>
        <taxon>Gammaproteobacteria</taxon>
        <taxon>SAR86 cluster</taxon>
    </lineage>
</organism>